<keyword evidence="2" id="KW-1185">Reference proteome</keyword>
<dbReference type="OrthoDB" id="2189043at2759"/>
<evidence type="ECO:0000313" key="1">
    <source>
        <dbReference type="EMBL" id="KAF9764078.1"/>
    </source>
</evidence>
<dbReference type="Proteomes" id="UP000740883">
    <property type="component" value="Unassembled WGS sequence"/>
</dbReference>
<dbReference type="Gene3D" id="1.25.10.10">
    <property type="entry name" value="Leucine-rich Repeat Variant"/>
    <property type="match status" value="1"/>
</dbReference>
<evidence type="ECO:0000313" key="2">
    <source>
        <dbReference type="Proteomes" id="UP000740883"/>
    </source>
</evidence>
<dbReference type="AlphaFoldDB" id="A0A9P6KZN3"/>
<dbReference type="EMBL" id="SBJO01000040">
    <property type="protein sequence ID" value="KAF9764078.1"/>
    <property type="molecule type" value="Genomic_DNA"/>
</dbReference>
<sequence>MENLLFEILRSPVESTINKLEDRLNLEEGACEFLMLLKSNNVIAFTYMKMKIKDWSTNNRRLEMLGSNQGVFFGLVDSCTEQNLELYCDTLEAMSLKDIVWVDFIDFLVQKDGPRSFRVLNSLFKKFRILKRSDKLYTEIISSILKTGPLFTKYYLSTPPSTNLVEANTNLLEMFFSLVYQDIHPFFEDNSASFFSSFVALYRVQELQGILSEIYNLFILKYPECVDMTQILGSVLSSITKYDYIKYQILLNITRRKNVHAVSKFKDIVIKAIQIGAYLSDKEKEEMNDNTLEYTRSILKNQDNYRGMVSEIIEHCKSMFGEGWCAKLLASTTDSEMLVFFHLSLKFRDERILKECKMVARSTSADVYLSVVSFRYLIFSGEYDFIDVGYISSKHPGRYFSIFLLKGFFDRQFSIKDIFLRQIDYNSTTSINTTATYGVLVVSTIKFIISNIEDEYSSALLLSLIKYEASLMTKPLYASLVEYLKTNVRNINSVISYSYLFDVLGLVYLQEKDDTAILELSDIILQEDIVDMYSSIFHLLAIVVKLSTKDLSGLLQIISVEKLWTAKELRLSLVCLSGALYSKGYCTREQIDYIIAYLSSINKYYSYILIDNTLLSPIPEDTDIEEQFINSTVLAKNNIIDREKYKALYCKILGYLLNNFITRKNVRRVLRALMEGSKIVGSLEYVKEIIEKNSINIGYENVPISTFMVFDI</sequence>
<proteinExistence type="predicted"/>
<protein>
    <submittedName>
        <fullName evidence="1">Uncharacterized protein</fullName>
    </submittedName>
</protein>
<gene>
    <name evidence="1" type="ORF">NGRA_0858</name>
</gene>
<dbReference type="InterPro" id="IPR011989">
    <property type="entry name" value="ARM-like"/>
</dbReference>
<reference evidence="1 2" key="1">
    <citation type="journal article" date="2020" name="Genome Biol. Evol.">
        <title>Comparative genomics of strictly vertically transmitted, feminizing microsporidia endosymbionts of amphipod crustaceans.</title>
        <authorList>
            <person name="Cormier A."/>
            <person name="Chebbi M.A."/>
            <person name="Giraud I."/>
            <person name="Wattier R."/>
            <person name="Teixeira M."/>
            <person name="Gilbert C."/>
            <person name="Rigaud T."/>
            <person name="Cordaux R."/>
        </authorList>
    </citation>
    <scope>NUCLEOTIDE SEQUENCE [LARGE SCALE GENOMIC DNA]</scope>
    <source>
        <strain evidence="1 2">Ou3-Ou53</strain>
    </source>
</reference>
<name>A0A9P6KZN3_9MICR</name>
<accession>A0A9P6KZN3</accession>
<comment type="caution">
    <text evidence="1">The sequence shown here is derived from an EMBL/GenBank/DDBJ whole genome shotgun (WGS) entry which is preliminary data.</text>
</comment>
<organism evidence="1 2">
    <name type="scientific">Nosema granulosis</name>
    <dbReference type="NCBI Taxonomy" id="83296"/>
    <lineage>
        <taxon>Eukaryota</taxon>
        <taxon>Fungi</taxon>
        <taxon>Fungi incertae sedis</taxon>
        <taxon>Microsporidia</taxon>
        <taxon>Nosematidae</taxon>
        <taxon>Nosema</taxon>
    </lineage>
</organism>